<proteinExistence type="predicted"/>
<dbReference type="RefSeq" id="WP_073232472.1">
    <property type="nucleotide sequence ID" value="NZ_FQUQ01000003.1"/>
</dbReference>
<organism evidence="2 3">
    <name type="scientific">Pedobacter caeni</name>
    <dbReference type="NCBI Taxonomy" id="288992"/>
    <lineage>
        <taxon>Bacteria</taxon>
        <taxon>Pseudomonadati</taxon>
        <taxon>Bacteroidota</taxon>
        <taxon>Sphingobacteriia</taxon>
        <taxon>Sphingobacteriales</taxon>
        <taxon>Sphingobacteriaceae</taxon>
        <taxon>Pedobacter</taxon>
    </lineage>
</organism>
<dbReference type="Proteomes" id="UP000184287">
    <property type="component" value="Unassembled WGS sequence"/>
</dbReference>
<reference evidence="3" key="1">
    <citation type="submission" date="2016-11" db="EMBL/GenBank/DDBJ databases">
        <authorList>
            <person name="Varghese N."/>
            <person name="Submissions S."/>
        </authorList>
    </citation>
    <scope>NUCLEOTIDE SEQUENCE [LARGE SCALE GENOMIC DNA]</scope>
    <source>
        <strain evidence="3">DSM 16990</strain>
    </source>
</reference>
<dbReference type="OrthoDB" id="1111074at2"/>
<name>A0A1M5EPS7_9SPHI</name>
<protein>
    <recommendedName>
        <fullName evidence="1">DUF5689 domain-containing protein</fullName>
    </recommendedName>
</protein>
<dbReference type="PROSITE" id="PS51257">
    <property type="entry name" value="PROKAR_LIPOPROTEIN"/>
    <property type="match status" value="1"/>
</dbReference>
<dbReference type="STRING" id="288992.SAMN04488522_103737"/>
<accession>A0A1M5EPS7</accession>
<sequence>MKKILKKHILIIGACIVLMTACKRDSDYVNSSPGPYISNFDLRKLYKGTDLVLAKNVTGQATYVAGQVTSDHSGGNLPAGLLFIQNLRMVGNGVDSLRGIAINIGAAAANYAPGDSVHIKIEGSTLKRVDGLLQITGITASNVERVASGIRPLITPISTITTLAKPDNFESCLVLANDCNFEPNIGVETIEGVKTFNDGPGNMQINVNGTARFKSEFLPYSAKISGIVIPSASNGVPQVWPRLKEDFIPTSIVVDPSIPLGPNPAIISGYFANPSGTDANYEYIQFMATQDLDFRQKPFTVYATNNAGASTPTGFPVAGWNTGGLRTYKFNITRGTVAKGKFFYVGGYKQIAGVTSTDISAANWVVSKLYSDNNGDDGIGDKTANLLANSGNSAGIAIFATKVVELTTAPSDVVFFGGSVGSVYGSGVGYSICNNDYYTTSNAGTAQPFYGQGKNTFKFVIPVDTEFTYLGGEYDVATKKWTKSRVHKTVAVPKAATLPVIEQMPAVTKITN</sequence>
<evidence type="ECO:0000313" key="3">
    <source>
        <dbReference type="Proteomes" id="UP000184287"/>
    </source>
</evidence>
<dbReference type="Pfam" id="PF18942">
    <property type="entry name" value="DUF5689"/>
    <property type="match status" value="1"/>
</dbReference>
<feature type="domain" description="DUF5689" evidence="1">
    <location>
        <begin position="40"/>
        <end position="246"/>
    </location>
</feature>
<evidence type="ECO:0000259" key="1">
    <source>
        <dbReference type="Pfam" id="PF18942"/>
    </source>
</evidence>
<evidence type="ECO:0000313" key="2">
    <source>
        <dbReference type="EMBL" id="SHF81176.1"/>
    </source>
</evidence>
<dbReference type="AlphaFoldDB" id="A0A1M5EPS7"/>
<dbReference type="InterPro" id="IPR043744">
    <property type="entry name" value="DUF5689"/>
</dbReference>
<keyword evidence="3" id="KW-1185">Reference proteome</keyword>
<dbReference type="EMBL" id="FQUQ01000003">
    <property type="protein sequence ID" value="SHF81176.1"/>
    <property type="molecule type" value="Genomic_DNA"/>
</dbReference>
<gene>
    <name evidence="2" type="ORF">SAMN04488522_103737</name>
</gene>